<gene>
    <name evidence="3" type="ORF">ATL40_2223</name>
</gene>
<dbReference type="InterPro" id="IPR000667">
    <property type="entry name" value="Peptidase_S13"/>
</dbReference>
<reference evidence="3 4" key="1">
    <citation type="submission" date="2017-10" db="EMBL/GenBank/DDBJ databases">
        <title>Sequencing the genomes of 1000 actinobacteria strains.</title>
        <authorList>
            <person name="Klenk H.-P."/>
        </authorList>
    </citation>
    <scope>NUCLEOTIDE SEQUENCE [LARGE SCALE GENOMIC DNA]</scope>
    <source>
        <strain evidence="3 4">DSM 21801</strain>
    </source>
</reference>
<dbReference type="GO" id="GO:0004185">
    <property type="term" value="F:serine-type carboxypeptidase activity"/>
    <property type="evidence" value="ECO:0007669"/>
    <property type="project" value="InterPro"/>
</dbReference>
<evidence type="ECO:0000256" key="1">
    <source>
        <dbReference type="ARBA" id="ARBA00006096"/>
    </source>
</evidence>
<dbReference type="AlphaFoldDB" id="A0A2A9D2P6"/>
<dbReference type="Pfam" id="PF02113">
    <property type="entry name" value="Peptidase_S13"/>
    <property type="match status" value="2"/>
</dbReference>
<dbReference type="RefSeq" id="WP_098469559.1">
    <property type="nucleotide sequence ID" value="NZ_PDJD01000001.1"/>
</dbReference>
<dbReference type="Gene3D" id="3.40.710.10">
    <property type="entry name" value="DD-peptidase/beta-lactamase superfamily"/>
    <property type="match status" value="2"/>
</dbReference>
<evidence type="ECO:0000256" key="2">
    <source>
        <dbReference type="ARBA" id="ARBA00022801"/>
    </source>
</evidence>
<dbReference type="PANTHER" id="PTHR30023:SF0">
    <property type="entry name" value="PENICILLIN-SENSITIVE CARBOXYPEPTIDASE A"/>
    <property type="match status" value="1"/>
</dbReference>
<keyword evidence="3" id="KW-0121">Carboxypeptidase</keyword>
<dbReference type="GO" id="GO:0006508">
    <property type="term" value="P:proteolysis"/>
    <property type="evidence" value="ECO:0007669"/>
    <property type="project" value="InterPro"/>
</dbReference>
<evidence type="ECO:0000313" key="3">
    <source>
        <dbReference type="EMBL" id="PFG20616.1"/>
    </source>
</evidence>
<name>A0A2A9D2P6_9MICO</name>
<dbReference type="PRINTS" id="PR00922">
    <property type="entry name" value="DADACBPTASE3"/>
</dbReference>
<organism evidence="3 4">
    <name type="scientific">Serinibacter salmoneus</name>
    <dbReference type="NCBI Taxonomy" id="556530"/>
    <lineage>
        <taxon>Bacteria</taxon>
        <taxon>Bacillati</taxon>
        <taxon>Actinomycetota</taxon>
        <taxon>Actinomycetes</taxon>
        <taxon>Micrococcales</taxon>
        <taxon>Beutenbergiaceae</taxon>
        <taxon>Serinibacter</taxon>
    </lineage>
</organism>
<comment type="similarity">
    <text evidence="1">Belongs to the peptidase S13 family.</text>
</comment>
<protein>
    <submittedName>
        <fullName evidence="3">D-alanyl-D-alanine carboxypeptidase/D-alanyl-D-alanine-endopeptidase (Penicillin-binding protein 4)</fullName>
    </submittedName>
</protein>
<proteinExistence type="inferred from homology"/>
<comment type="caution">
    <text evidence="3">The sequence shown here is derived from an EMBL/GenBank/DDBJ whole genome shotgun (WGS) entry which is preliminary data.</text>
</comment>
<keyword evidence="3" id="KW-0645">Protease</keyword>
<accession>A0A2A9D2P6</accession>
<dbReference type="SUPFAM" id="SSF56601">
    <property type="entry name" value="beta-lactamase/transpeptidase-like"/>
    <property type="match status" value="1"/>
</dbReference>
<dbReference type="GO" id="GO:0000270">
    <property type="term" value="P:peptidoglycan metabolic process"/>
    <property type="evidence" value="ECO:0007669"/>
    <property type="project" value="TreeGrafter"/>
</dbReference>
<dbReference type="EMBL" id="PDJD01000001">
    <property type="protein sequence ID" value="PFG20616.1"/>
    <property type="molecule type" value="Genomic_DNA"/>
</dbReference>
<sequence length="465" mass="47241">MKRRTGVLLAVGAVVVLGVGYGAADAADLVPGPLTTAEPWPEAEPFPTPIVPGRGPVPEVLPPLSASAPVPDAEIIAAAAREMVQDEATGAGVGVVVVDLATGEELVAIDATQRRTPASATKILTGLAAVTSLDLDDRLTTSALLSGDDLYLVGGGDMTLAADEGDPTAVLGRAGLADLARETAAELQQRGVDSVTLRLDDSLFTGASESPGWGYWGVGDGFVAPIEAVAVDLGEVEGQVATSLRPAVDAAVIFRDALREAGVTVEDGLERDEAPQDATTIAQVSSATLRELLAVMMTQSDNTLAEVFGRLVAIARGEAADFEGATTAVLAGTAAAGVDVSGTVLSDTSGLNSANAIAPELLIDVLVAANEDPALTELARVLPVSGLVGTLAERDIPPGAVRGKTGTLEDVVSLAGYVTTADGRPLAFAVMADDVEYGGIWAARERIDAYLTQLSACGCQPESDV</sequence>
<dbReference type="PANTHER" id="PTHR30023">
    <property type="entry name" value="D-ALANYL-D-ALANINE CARBOXYPEPTIDASE"/>
    <property type="match status" value="1"/>
</dbReference>
<dbReference type="Proteomes" id="UP000224915">
    <property type="component" value="Unassembled WGS sequence"/>
</dbReference>
<dbReference type="NCBIfam" id="TIGR00666">
    <property type="entry name" value="PBP4"/>
    <property type="match status" value="1"/>
</dbReference>
<dbReference type="InterPro" id="IPR012338">
    <property type="entry name" value="Beta-lactam/transpept-like"/>
</dbReference>
<keyword evidence="2" id="KW-0378">Hydrolase</keyword>
<keyword evidence="4" id="KW-1185">Reference proteome</keyword>
<dbReference type="OrthoDB" id="56883at2"/>
<evidence type="ECO:0000313" key="4">
    <source>
        <dbReference type="Proteomes" id="UP000224915"/>
    </source>
</evidence>